<keyword evidence="3" id="KW-1185">Reference proteome</keyword>
<dbReference type="EMBL" id="JAGTTL010000014">
    <property type="protein sequence ID" value="KAK6313034.1"/>
    <property type="molecule type" value="Genomic_DNA"/>
</dbReference>
<reference evidence="2 3" key="1">
    <citation type="submission" date="2021-04" db="EMBL/GenBank/DDBJ databases">
        <authorList>
            <person name="De Guttry C."/>
            <person name="Zahm M."/>
            <person name="Klopp C."/>
            <person name="Cabau C."/>
            <person name="Louis A."/>
            <person name="Berthelot C."/>
            <person name="Parey E."/>
            <person name="Roest Crollius H."/>
            <person name="Montfort J."/>
            <person name="Robinson-Rechavi M."/>
            <person name="Bucao C."/>
            <person name="Bouchez O."/>
            <person name="Gislard M."/>
            <person name="Lluch J."/>
            <person name="Milhes M."/>
            <person name="Lampietro C."/>
            <person name="Lopez Roques C."/>
            <person name="Donnadieu C."/>
            <person name="Braasch I."/>
            <person name="Desvignes T."/>
            <person name="Postlethwait J."/>
            <person name="Bobe J."/>
            <person name="Wedekind C."/>
            <person name="Guiguen Y."/>
        </authorList>
    </citation>
    <scope>NUCLEOTIDE SEQUENCE [LARGE SCALE GENOMIC DNA]</scope>
    <source>
        <strain evidence="2">Cs_M1</strain>
        <tissue evidence="2">Blood</tissue>
    </source>
</reference>
<dbReference type="Proteomes" id="UP001356427">
    <property type="component" value="Unassembled WGS sequence"/>
</dbReference>
<dbReference type="InterPro" id="IPR041588">
    <property type="entry name" value="Integrase_H2C2"/>
</dbReference>
<proteinExistence type="predicted"/>
<sequence>MYLRGKDGQPHRRVIFTKEKEAMLTEMHASHFGVKRMIAKINLCFFCRGIVNDMDSWVSNCLACQKFERVKTGAGVEAHESCFPMADDR</sequence>
<evidence type="ECO:0000313" key="3">
    <source>
        <dbReference type="Proteomes" id="UP001356427"/>
    </source>
</evidence>
<dbReference type="Pfam" id="PF17921">
    <property type="entry name" value="Integrase_H2C2"/>
    <property type="match status" value="1"/>
</dbReference>
<organism evidence="2 3">
    <name type="scientific">Coregonus suidteri</name>
    <dbReference type="NCBI Taxonomy" id="861788"/>
    <lineage>
        <taxon>Eukaryota</taxon>
        <taxon>Metazoa</taxon>
        <taxon>Chordata</taxon>
        <taxon>Craniata</taxon>
        <taxon>Vertebrata</taxon>
        <taxon>Euteleostomi</taxon>
        <taxon>Actinopterygii</taxon>
        <taxon>Neopterygii</taxon>
        <taxon>Teleostei</taxon>
        <taxon>Protacanthopterygii</taxon>
        <taxon>Salmoniformes</taxon>
        <taxon>Salmonidae</taxon>
        <taxon>Coregoninae</taxon>
        <taxon>Coregonus</taxon>
    </lineage>
</organism>
<protein>
    <recommendedName>
        <fullName evidence="1">Integrase zinc-binding domain-containing protein</fullName>
    </recommendedName>
</protein>
<evidence type="ECO:0000313" key="2">
    <source>
        <dbReference type="EMBL" id="KAK6313034.1"/>
    </source>
</evidence>
<name>A0AAN8LMY0_9TELE</name>
<dbReference type="Gene3D" id="1.10.340.70">
    <property type="match status" value="1"/>
</dbReference>
<feature type="domain" description="Integrase zinc-binding" evidence="1">
    <location>
        <begin position="18"/>
        <end position="67"/>
    </location>
</feature>
<comment type="caution">
    <text evidence="2">The sequence shown here is derived from an EMBL/GenBank/DDBJ whole genome shotgun (WGS) entry which is preliminary data.</text>
</comment>
<evidence type="ECO:0000259" key="1">
    <source>
        <dbReference type="Pfam" id="PF17921"/>
    </source>
</evidence>
<dbReference type="AlphaFoldDB" id="A0AAN8LMY0"/>
<gene>
    <name evidence="2" type="ORF">J4Q44_G00163810</name>
</gene>
<accession>A0AAN8LMY0</accession>